<keyword evidence="3 6" id="KW-1133">Transmembrane helix</keyword>
<accession>A0ABU2BPD4</accession>
<dbReference type="EMBL" id="JAVDYG010000001">
    <property type="protein sequence ID" value="MDR7360505.1"/>
    <property type="molecule type" value="Genomic_DNA"/>
</dbReference>
<dbReference type="PIRSF" id="PIRSF006648">
    <property type="entry name" value="DrrB"/>
    <property type="match status" value="1"/>
</dbReference>
<dbReference type="PRINTS" id="PR00164">
    <property type="entry name" value="ABC2TRNSPORT"/>
</dbReference>
<name>A0ABU2BPD4_9ACTN</name>
<keyword evidence="6" id="KW-1003">Cell membrane</keyword>
<keyword evidence="4 6" id="KW-0472">Membrane</keyword>
<dbReference type="InterPro" id="IPR013525">
    <property type="entry name" value="ABC2_TM"/>
</dbReference>
<organism evidence="8 9">
    <name type="scientific">Nocardioides marmoribigeumensis</name>
    <dbReference type="NCBI Taxonomy" id="433649"/>
    <lineage>
        <taxon>Bacteria</taxon>
        <taxon>Bacillati</taxon>
        <taxon>Actinomycetota</taxon>
        <taxon>Actinomycetes</taxon>
        <taxon>Propionibacteriales</taxon>
        <taxon>Nocardioidaceae</taxon>
        <taxon>Nocardioides</taxon>
    </lineage>
</organism>
<proteinExistence type="inferred from homology"/>
<dbReference type="Proteomes" id="UP001183648">
    <property type="component" value="Unassembled WGS sequence"/>
</dbReference>
<protein>
    <recommendedName>
        <fullName evidence="6">Transport permease protein</fullName>
    </recommendedName>
</protein>
<feature type="transmembrane region" description="Helical" evidence="6">
    <location>
        <begin position="232"/>
        <end position="253"/>
    </location>
</feature>
<dbReference type="Pfam" id="PF01061">
    <property type="entry name" value="ABC2_membrane"/>
    <property type="match status" value="1"/>
</dbReference>
<evidence type="ECO:0000256" key="5">
    <source>
        <dbReference type="ARBA" id="ARBA00023251"/>
    </source>
</evidence>
<dbReference type="PANTHER" id="PTHR43229">
    <property type="entry name" value="NODULATION PROTEIN J"/>
    <property type="match status" value="1"/>
</dbReference>
<feature type="transmembrane region" description="Helical" evidence="6">
    <location>
        <begin position="184"/>
        <end position="202"/>
    </location>
</feature>
<evidence type="ECO:0000256" key="2">
    <source>
        <dbReference type="ARBA" id="ARBA00022692"/>
    </source>
</evidence>
<keyword evidence="2 6" id="KW-0812">Transmembrane</keyword>
<feature type="transmembrane region" description="Helical" evidence="6">
    <location>
        <begin position="126"/>
        <end position="148"/>
    </location>
</feature>
<dbReference type="InterPro" id="IPR051784">
    <property type="entry name" value="Nod_factor_ABC_transporter"/>
</dbReference>
<dbReference type="PROSITE" id="PS51012">
    <property type="entry name" value="ABC_TM2"/>
    <property type="match status" value="1"/>
</dbReference>
<keyword evidence="9" id="KW-1185">Reference proteome</keyword>
<evidence type="ECO:0000256" key="1">
    <source>
        <dbReference type="ARBA" id="ARBA00004141"/>
    </source>
</evidence>
<gene>
    <name evidence="8" type="ORF">J2S63_000058</name>
</gene>
<evidence type="ECO:0000256" key="6">
    <source>
        <dbReference type="RuleBase" id="RU361157"/>
    </source>
</evidence>
<feature type="transmembrane region" description="Helical" evidence="6">
    <location>
        <begin position="31"/>
        <end position="57"/>
    </location>
</feature>
<comment type="subcellular location">
    <subcellularLocation>
        <location evidence="6">Cell membrane</location>
        <topology evidence="6">Multi-pass membrane protein</topology>
    </subcellularLocation>
    <subcellularLocation>
        <location evidence="1">Membrane</location>
        <topology evidence="1">Multi-pass membrane protein</topology>
    </subcellularLocation>
</comment>
<keyword evidence="6" id="KW-0813">Transport</keyword>
<comment type="caution">
    <text evidence="8">The sequence shown here is derived from an EMBL/GenBank/DDBJ whole genome shotgun (WGS) entry which is preliminary data.</text>
</comment>
<reference evidence="8 9" key="1">
    <citation type="submission" date="2023-07" db="EMBL/GenBank/DDBJ databases">
        <title>Sequencing the genomes of 1000 actinobacteria strains.</title>
        <authorList>
            <person name="Klenk H.-P."/>
        </authorList>
    </citation>
    <scope>NUCLEOTIDE SEQUENCE [LARGE SCALE GENOMIC DNA]</scope>
    <source>
        <strain evidence="8 9">DSM 19426</strain>
    </source>
</reference>
<dbReference type="PANTHER" id="PTHR43229:SF2">
    <property type="entry name" value="NODULATION PROTEIN J"/>
    <property type="match status" value="1"/>
</dbReference>
<feature type="transmembrane region" description="Helical" evidence="6">
    <location>
        <begin position="69"/>
        <end position="93"/>
    </location>
</feature>
<evidence type="ECO:0000259" key="7">
    <source>
        <dbReference type="PROSITE" id="PS51012"/>
    </source>
</evidence>
<evidence type="ECO:0000256" key="4">
    <source>
        <dbReference type="ARBA" id="ARBA00023136"/>
    </source>
</evidence>
<dbReference type="InterPro" id="IPR000412">
    <property type="entry name" value="ABC_2_transport"/>
</dbReference>
<evidence type="ECO:0000313" key="8">
    <source>
        <dbReference type="EMBL" id="MDR7360505.1"/>
    </source>
</evidence>
<comment type="similarity">
    <text evidence="6">Belongs to the ABC-2 integral membrane protein family.</text>
</comment>
<dbReference type="InterPro" id="IPR047817">
    <property type="entry name" value="ABC2_TM_bact-type"/>
</dbReference>
<sequence>MTTPTAQARVSGGPSAVFERNLTVFRRIWKLFVAGLAEPFLWLASIGVGVGALVSGFEVGGRELSYAEFVAPALLASTALNGAIIDSTFNVFFKLKYDRVYDAMLATPLTTGDIVRGDLAWATTRGAVYSAVFLAAMGVLGLAGSWWVVLALPATILVSLATSAVGFALTTFMRSWQDFEYIQLVMMPMVLFSGIFFPVTTYPDALRWVVELTPMYRAVALVRELSTGAPGWASLASVAYLLVMAAIGISIAARRLDRVMRP</sequence>
<evidence type="ECO:0000256" key="3">
    <source>
        <dbReference type="ARBA" id="ARBA00022989"/>
    </source>
</evidence>
<feature type="domain" description="ABC transmembrane type-2" evidence="7">
    <location>
        <begin position="30"/>
        <end position="259"/>
    </location>
</feature>
<dbReference type="RefSeq" id="WP_310297055.1">
    <property type="nucleotide sequence ID" value="NZ_BAAAPS010000006.1"/>
</dbReference>
<keyword evidence="5" id="KW-0046">Antibiotic resistance</keyword>
<feature type="transmembrane region" description="Helical" evidence="6">
    <location>
        <begin position="154"/>
        <end position="172"/>
    </location>
</feature>
<evidence type="ECO:0000313" key="9">
    <source>
        <dbReference type="Proteomes" id="UP001183648"/>
    </source>
</evidence>